<dbReference type="NCBIfam" id="TIGR00409">
    <property type="entry name" value="proS_fam_II"/>
    <property type="match status" value="1"/>
</dbReference>
<comment type="similarity">
    <text evidence="1">Belongs to the class-II aminoacyl-tRNA synthetase family.</text>
</comment>
<evidence type="ECO:0000256" key="2">
    <source>
        <dbReference type="ARBA" id="ARBA00012831"/>
    </source>
</evidence>
<reference evidence="11 12" key="1">
    <citation type="journal article" date="2019" name="Sci. Rep.">
        <title>Comparative genomics of chytrid fungi reveal insights into the obligate biotrophic and pathogenic lifestyle of Synchytrium endobioticum.</title>
        <authorList>
            <person name="van de Vossenberg B.T.L.H."/>
            <person name="Warris S."/>
            <person name="Nguyen H.D.T."/>
            <person name="van Gent-Pelzer M.P.E."/>
            <person name="Joly D.L."/>
            <person name="van de Geest H.C."/>
            <person name="Bonants P.J.M."/>
            <person name="Smith D.S."/>
            <person name="Levesque C.A."/>
            <person name="van der Lee T.A.J."/>
        </authorList>
    </citation>
    <scope>NUCLEOTIDE SEQUENCE [LARGE SCALE GENOMIC DNA]</scope>
    <source>
        <strain evidence="11 12">LEV6574</strain>
    </source>
</reference>
<keyword evidence="3 11" id="KW-0436">Ligase</keyword>
<dbReference type="Pfam" id="PF03129">
    <property type="entry name" value="HGTP_anticodon"/>
    <property type="match status" value="1"/>
</dbReference>
<name>A0A507DCT6_9FUNG</name>
<dbReference type="SUPFAM" id="SSF52954">
    <property type="entry name" value="Class II aaRS ABD-related"/>
    <property type="match status" value="1"/>
</dbReference>
<dbReference type="InterPro" id="IPR045864">
    <property type="entry name" value="aa-tRNA-synth_II/BPL/LPL"/>
</dbReference>
<comment type="catalytic activity">
    <reaction evidence="9">
        <text>tRNA(Pro) + L-proline + ATP = L-prolyl-tRNA(Pro) + AMP + diphosphate</text>
        <dbReference type="Rhea" id="RHEA:14305"/>
        <dbReference type="Rhea" id="RHEA-COMP:9700"/>
        <dbReference type="Rhea" id="RHEA-COMP:9702"/>
        <dbReference type="ChEBI" id="CHEBI:30616"/>
        <dbReference type="ChEBI" id="CHEBI:33019"/>
        <dbReference type="ChEBI" id="CHEBI:60039"/>
        <dbReference type="ChEBI" id="CHEBI:78442"/>
        <dbReference type="ChEBI" id="CHEBI:78532"/>
        <dbReference type="ChEBI" id="CHEBI:456215"/>
        <dbReference type="EC" id="6.1.1.15"/>
    </reaction>
</comment>
<keyword evidence="5" id="KW-0067">ATP-binding</keyword>
<dbReference type="InterPro" id="IPR006195">
    <property type="entry name" value="aa-tRNA-synth_II"/>
</dbReference>
<organism evidence="11 12">
    <name type="scientific">Synchytrium endobioticum</name>
    <dbReference type="NCBI Taxonomy" id="286115"/>
    <lineage>
        <taxon>Eukaryota</taxon>
        <taxon>Fungi</taxon>
        <taxon>Fungi incertae sedis</taxon>
        <taxon>Chytridiomycota</taxon>
        <taxon>Chytridiomycota incertae sedis</taxon>
        <taxon>Chytridiomycetes</taxon>
        <taxon>Synchytriales</taxon>
        <taxon>Synchytriaceae</taxon>
        <taxon>Synchytrium</taxon>
    </lineage>
</organism>
<dbReference type="Gene3D" id="3.40.50.800">
    <property type="entry name" value="Anticodon-binding domain"/>
    <property type="match status" value="1"/>
</dbReference>
<dbReference type="GO" id="GO:0004827">
    <property type="term" value="F:proline-tRNA ligase activity"/>
    <property type="evidence" value="ECO:0007669"/>
    <property type="project" value="UniProtKB-EC"/>
</dbReference>
<dbReference type="InterPro" id="IPR002314">
    <property type="entry name" value="aa-tRNA-synt_IIb"/>
</dbReference>
<dbReference type="GO" id="GO:0005739">
    <property type="term" value="C:mitochondrion"/>
    <property type="evidence" value="ECO:0007669"/>
    <property type="project" value="TreeGrafter"/>
</dbReference>
<dbReference type="PROSITE" id="PS50862">
    <property type="entry name" value="AA_TRNA_LIGASE_II"/>
    <property type="match status" value="1"/>
</dbReference>
<evidence type="ECO:0000256" key="3">
    <source>
        <dbReference type="ARBA" id="ARBA00022598"/>
    </source>
</evidence>
<evidence type="ECO:0000256" key="5">
    <source>
        <dbReference type="ARBA" id="ARBA00022840"/>
    </source>
</evidence>
<dbReference type="EC" id="6.1.1.15" evidence="2"/>
<evidence type="ECO:0000256" key="7">
    <source>
        <dbReference type="ARBA" id="ARBA00023146"/>
    </source>
</evidence>
<dbReference type="GO" id="GO:0006433">
    <property type="term" value="P:prolyl-tRNA aminoacylation"/>
    <property type="evidence" value="ECO:0007669"/>
    <property type="project" value="InterPro"/>
</dbReference>
<protein>
    <recommendedName>
        <fullName evidence="2">proline--tRNA ligase</fullName>
        <ecNumber evidence="2">6.1.1.15</ecNumber>
    </recommendedName>
    <alternativeName>
        <fullName evidence="8">Prolyl-tRNA synthetase</fullName>
    </alternativeName>
</protein>
<keyword evidence="4" id="KW-0547">Nucleotide-binding</keyword>
<evidence type="ECO:0000256" key="9">
    <source>
        <dbReference type="ARBA" id="ARBA00047671"/>
    </source>
</evidence>
<dbReference type="PANTHER" id="PTHR42753">
    <property type="entry name" value="MITOCHONDRIAL RIBOSOME PROTEIN L39/PROLYL-TRNA LIGASE FAMILY MEMBER"/>
    <property type="match status" value="1"/>
</dbReference>
<evidence type="ECO:0000256" key="1">
    <source>
        <dbReference type="ARBA" id="ARBA00008226"/>
    </source>
</evidence>
<dbReference type="AlphaFoldDB" id="A0A507DCT6"/>
<proteinExistence type="inferred from homology"/>
<evidence type="ECO:0000313" key="11">
    <source>
        <dbReference type="EMBL" id="TPX49499.1"/>
    </source>
</evidence>
<keyword evidence="7" id="KW-0030">Aminoacyl-tRNA synthetase</keyword>
<keyword evidence="6" id="KW-0648">Protein biosynthesis</keyword>
<evidence type="ECO:0000256" key="6">
    <source>
        <dbReference type="ARBA" id="ARBA00022917"/>
    </source>
</evidence>
<dbReference type="Pfam" id="PF00587">
    <property type="entry name" value="tRNA-synt_2b"/>
    <property type="match status" value="1"/>
</dbReference>
<dbReference type="PRINTS" id="PR01046">
    <property type="entry name" value="TRNASYNTHPRO"/>
</dbReference>
<dbReference type="PANTHER" id="PTHR42753:SF2">
    <property type="entry name" value="PROLINE--TRNA LIGASE"/>
    <property type="match status" value="1"/>
</dbReference>
<dbReference type="InterPro" id="IPR036621">
    <property type="entry name" value="Anticodon-bd_dom_sf"/>
</dbReference>
<evidence type="ECO:0000313" key="12">
    <source>
        <dbReference type="Proteomes" id="UP000320475"/>
    </source>
</evidence>
<comment type="caution">
    <text evidence="11">The sequence shown here is derived from an EMBL/GenBank/DDBJ whole genome shotgun (WGS) entry which is preliminary data.</text>
</comment>
<accession>A0A507DCT6</accession>
<dbReference type="SUPFAM" id="SSF55681">
    <property type="entry name" value="Class II aaRS and biotin synthetases"/>
    <property type="match status" value="1"/>
</dbReference>
<sequence length="610" mass="67189">MKLPPRAVAVGRSRWCLCARRMSSVSVPAIDRLSSIFIPSYSEAPSPSSSSSTKSGHAHLLRAGFLRQSSAGVFTFLPLGLRVLAKLERIIDEEIRRIGGQKLSLPTLLTVDAWEMSGRLRSTGAEIFHVQDRRKTKYILAPTHEEEITTLIASSVSSHKQLPLRLYQIGRKHRDELRPRGGLLRGKELLMKDLYTFDINEEAALRTYKDVCEAYTKILTRIGLPYVKAEADTGNIGGTRSHEFHYISEAGEDTLLACESCEYAANIERATSIPNPSQQTPQPITSLSPAIASIIPSGLHPLISTTDLYMGVSSDNKTSVLILLRRGDTLSPSKVKKHPSLNEVDLNMLGKVALNRAGDLAHNAPCLTIAIDLAVGKIDHSVRGDETGTKGALVNPTILTDDFREAQVGEGCPSCNMDESISRRNVLVARKAIEVGHAFYLGTRYSMPLNATFRSAQNRDEHLVMGCYGIGVSRIIGAAAETCKDDKGLIWPASIAPYTACVVPVSSEILNATNTDYSHSVNRVLETLSSVFPKDILLDDRKHERFGYKMNDAALTGYPLSVVIGGRKLMDEEQAVEIEERHSTKGKIKHVVQLKNLLEWITEFKKSRHL</sequence>
<dbReference type="InterPro" id="IPR004154">
    <property type="entry name" value="Anticodon-bd"/>
</dbReference>
<dbReference type="Gene3D" id="3.30.930.10">
    <property type="entry name" value="Bira Bifunctional Protein, Domain 2"/>
    <property type="match status" value="2"/>
</dbReference>
<evidence type="ECO:0000256" key="8">
    <source>
        <dbReference type="ARBA" id="ARBA00029731"/>
    </source>
</evidence>
<dbReference type="Proteomes" id="UP000320475">
    <property type="component" value="Unassembled WGS sequence"/>
</dbReference>
<gene>
    <name evidence="11" type="primary">AIM10</name>
    <name evidence="11" type="ORF">SeLEV6574_g01407</name>
</gene>
<evidence type="ECO:0000259" key="10">
    <source>
        <dbReference type="PROSITE" id="PS50862"/>
    </source>
</evidence>
<evidence type="ECO:0000256" key="4">
    <source>
        <dbReference type="ARBA" id="ARBA00022741"/>
    </source>
</evidence>
<dbReference type="VEuPathDB" id="FungiDB:SeMB42_g04709"/>
<dbReference type="InterPro" id="IPR002316">
    <property type="entry name" value="Pro-tRNA-ligase_IIa"/>
</dbReference>
<dbReference type="InterPro" id="IPR004500">
    <property type="entry name" value="Pro-tRNA-synth_IIa_bac-type"/>
</dbReference>
<dbReference type="GO" id="GO:0005524">
    <property type="term" value="F:ATP binding"/>
    <property type="evidence" value="ECO:0007669"/>
    <property type="project" value="UniProtKB-KW"/>
</dbReference>
<dbReference type="OrthoDB" id="10267474at2759"/>
<dbReference type="InterPro" id="IPR050062">
    <property type="entry name" value="Pro-tRNA_synthetase"/>
</dbReference>
<dbReference type="EMBL" id="QEAM01000032">
    <property type="protein sequence ID" value="TPX49499.1"/>
    <property type="molecule type" value="Genomic_DNA"/>
</dbReference>
<feature type="domain" description="Aminoacyl-transfer RNA synthetases class-II family profile" evidence="10">
    <location>
        <begin position="80"/>
        <end position="492"/>
    </location>
</feature>